<dbReference type="VEuPathDB" id="FungiDB:TREMEDRAFT_60381"/>
<evidence type="ECO:0000256" key="1">
    <source>
        <dbReference type="SAM" id="MobiDB-lite"/>
    </source>
</evidence>
<proteinExistence type="predicted"/>
<dbReference type="InParanoid" id="A0A4V1M4P8"/>
<keyword evidence="3" id="KW-1185">Reference proteome</keyword>
<feature type="compositionally biased region" description="Acidic residues" evidence="1">
    <location>
        <begin position="72"/>
        <end position="81"/>
    </location>
</feature>
<dbReference type="Proteomes" id="UP000289152">
    <property type="component" value="Unassembled WGS sequence"/>
</dbReference>
<feature type="region of interest" description="Disordered" evidence="1">
    <location>
        <begin position="171"/>
        <end position="214"/>
    </location>
</feature>
<reference evidence="2 3" key="1">
    <citation type="submission" date="2016-06" db="EMBL/GenBank/DDBJ databases">
        <title>Evolution of pathogenesis and genome organization in the Tremellales.</title>
        <authorList>
            <person name="Cuomo C."/>
            <person name="Litvintseva A."/>
            <person name="Heitman J."/>
            <person name="Chen Y."/>
            <person name="Sun S."/>
            <person name="Springer D."/>
            <person name="Dromer F."/>
            <person name="Young S."/>
            <person name="Zeng Q."/>
            <person name="Chapman S."/>
            <person name="Gujja S."/>
            <person name="Saif S."/>
            <person name="Birren B."/>
        </authorList>
    </citation>
    <scope>NUCLEOTIDE SEQUENCE [LARGE SCALE GENOMIC DNA]</scope>
    <source>
        <strain evidence="2 3">ATCC 28783</strain>
    </source>
</reference>
<feature type="region of interest" description="Disordered" evidence="1">
    <location>
        <begin position="72"/>
        <end position="125"/>
    </location>
</feature>
<sequence length="410" mass="46222">MSFSIDISTRKRSLLLSKKEVGGDDGESERRKRSLLPSKKEIGGDDGESDVESVTSDGGIQYCLSWEESEIEWSDDGEEFSEYIPSDSEASNSEHKLPSNNDHKTPSDSQSNPNDQPIPRTAKLRVRPVGIQLALGANSERAVQTDGNRARLEAWKEIVALGEDSETAAKEALMSDEIDTVQSGKRRRNGKRRGKGSKKKHQNKQKRRQAKAGHLVPIHASAPLEVQTHGYVNLRLSNQQNVLNYMAEVADILLGQYRLSIPPCSFAIPCPLFGQAMEHVPRYWMIHVPNFFSEQDARIIWHAYMYAMDASPKQLIRERGKRHLESSVHTEHEEDTIYSQILHLGDWARAHQTEKGIYTTAETIQKRHIRGAEAAYRLLFLCVLVNQYLMSKAAAFLKAVDKEVVTMSTQ</sequence>
<dbReference type="AlphaFoldDB" id="A0A4V1M4P8"/>
<dbReference type="EMBL" id="SDIL01000011">
    <property type="protein sequence ID" value="RXK41117.1"/>
    <property type="molecule type" value="Genomic_DNA"/>
</dbReference>
<comment type="caution">
    <text evidence="2">The sequence shown here is derived from an EMBL/GenBank/DDBJ whole genome shotgun (WGS) entry which is preliminary data.</text>
</comment>
<accession>A0A4V1M4P8</accession>
<feature type="compositionally biased region" description="Basic and acidic residues" evidence="1">
    <location>
        <begin position="92"/>
        <end position="106"/>
    </location>
</feature>
<feature type="region of interest" description="Disordered" evidence="1">
    <location>
        <begin position="17"/>
        <end position="59"/>
    </location>
</feature>
<evidence type="ECO:0000313" key="3">
    <source>
        <dbReference type="Proteomes" id="UP000289152"/>
    </source>
</evidence>
<evidence type="ECO:0000313" key="2">
    <source>
        <dbReference type="EMBL" id="RXK41117.1"/>
    </source>
</evidence>
<protein>
    <submittedName>
        <fullName evidence="2">Uncharacterized protein</fullName>
    </submittedName>
</protein>
<name>A0A4V1M4P8_TREME</name>
<feature type="compositionally biased region" description="Basic residues" evidence="1">
    <location>
        <begin position="184"/>
        <end position="211"/>
    </location>
</feature>
<organism evidence="2 3">
    <name type="scientific">Tremella mesenterica</name>
    <name type="common">Jelly fungus</name>
    <dbReference type="NCBI Taxonomy" id="5217"/>
    <lineage>
        <taxon>Eukaryota</taxon>
        <taxon>Fungi</taxon>
        <taxon>Dikarya</taxon>
        <taxon>Basidiomycota</taxon>
        <taxon>Agaricomycotina</taxon>
        <taxon>Tremellomycetes</taxon>
        <taxon>Tremellales</taxon>
        <taxon>Tremellaceae</taxon>
        <taxon>Tremella</taxon>
    </lineage>
</organism>
<gene>
    <name evidence="2" type="ORF">M231_01520</name>
</gene>